<dbReference type="SUPFAM" id="SSF52540">
    <property type="entry name" value="P-loop containing nucleoside triphosphate hydrolases"/>
    <property type="match status" value="1"/>
</dbReference>
<dbReference type="GO" id="GO:0016887">
    <property type="term" value="F:ATP hydrolysis activity"/>
    <property type="evidence" value="ECO:0007669"/>
    <property type="project" value="InterPro"/>
</dbReference>
<dbReference type="RefSeq" id="WP_037290154.1">
    <property type="nucleotide sequence ID" value="NZ_JEOB01000004.1"/>
</dbReference>
<dbReference type="OrthoDB" id="9808397at2"/>
<dbReference type="EMBL" id="JEOB01000004">
    <property type="protein sequence ID" value="EXM38040.1"/>
    <property type="molecule type" value="Genomic_DNA"/>
</dbReference>
<organism evidence="3 4">
    <name type="scientific">Ruminococcus albus SY3</name>
    <dbReference type="NCBI Taxonomy" id="1341156"/>
    <lineage>
        <taxon>Bacteria</taxon>
        <taxon>Bacillati</taxon>
        <taxon>Bacillota</taxon>
        <taxon>Clostridia</taxon>
        <taxon>Eubacteriales</taxon>
        <taxon>Oscillospiraceae</taxon>
        <taxon>Ruminococcus</taxon>
    </lineage>
</organism>
<dbReference type="PIRSF" id="PIRSF002849">
    <property type="entry name" value="AAA_ATPase_chaperone_MoxR_prd"/>
    <property type="match status" value="1"/>
</dbReference>
<evidence type="ECO:0000313" key="3">
    <source>
        <dbReference type="EMBL" id="EXM38040.1"/>
    </source>
</evidence>
<reference evidence="3 4" key="1">
    <citation type="submission" date="2013-06" db="EMBL/GenBank/DDBJ databases">
        <title>Rumen cellulosomics: divergent fiber-degrading strategies revealed by comparative genome-wide analysis of six Ruminococcal strains.</title>
        <authorList>
            <person name="Dassa B."/>
            <person name="Borovok I."/>
            <person name="Lamed R."/>
            <person name="Flint H."/>
            <person name="Yeoman C.J."/>
            <person name="White B."/>
            <person name="Bayer E.A."/>
        </authorList>
    </citation>
    <scope>NUCLEOTIDE SEQUENCE [LARGE SCALE GENOMIC DNA]</scope>
    <source>
        <strain evidence="3 4">SY3</strain>
    </source>
</reference>
<dbReference type="PATRIC" id="fig|1341156.4.peg.3047"/>
<dbReference type="InterPro" id="IPR011703">
    <property type="entry name" value="ATPase_AAA-3"/>
</dbReference>
<dbReference type="InterPro" id="IPR041628">
    <property type="entry name" value="ChlI/MoxR_AAA_lid"/>
</dbReference>
<sequence>MSTNLTEGQRAVLAMSQNVIGEVKKVIIGKDEIIIKVLLSILAGGHILIEDIPGVGKTTLAVALSKALSLDYKRLQFTPDVLPTDVTGFNILNKQTQRFEYKQGAALTNLFLADEINRTSSKTQSALLEIMEEGKVTVDGVTRKAPDPYIVIATQNPIGSIGTQMLPESQMDRFIVRLTMGYPSVENEVMMLKAKQSLVPVDSVNPVVNAEDIIRARHEVENIYIADQVIDYIARLAAATRNHQFIKLCLSPRGTIALLRMTKATALLKGRDYVIPDDVAYTFNDVVLHRVVFNSKAKINGVTGEQVLRDILSTVEVPRVAR</sequence>
<evidence type="ECO:0000259" key="1">
    <source>
        <dbReference type="Pfam" id="PF07726"/>
    </source>
</evidence>
<comment type="caution">
    <text evidence="3">The sequence shown here is derived from an EMBL/GenBank/DDBJ whole genome shotgun (WGS) entry which is preliminary data.</text>
</comment>
<dbReference type="Gene3D" id="1.10.8.80">
    <property type="entry name" value="Magnesium chelatase subunit I, C-Terminal domain"/>
    <property type="match status" value="1"/>
</dbReference>
<protein>
    <submittedName>
        <fullName evidence="3">ATPase AAA</fullName>
    </submittedName>
</protein>
<dbReference type="Proteomes" id="UP000021369">
    <property type="component" value="Unassembled WGS sequence"/>
</dbReference>
<dbReference type="InterPro" id="IPR050764">
    <property type="entry name" value="CbbQ/NirQ/NorQ/GpvN"/>
</dbReference>
<dbReference type="Gene3D" id="3.40.50.300">
    <property type="entry name" value="P-loop containing nucleotide triphosphate hydrolases"/>
    <property type="match status" value="1"/>
</dbReference>
<dbReference type="InterPro" id="IPR027417">
    <property type="entry name" value="P-loop_NTPase"/>
</dbReference>
<proteinExistence type="predicted"/>
<feature type="domain" description="ChlI/MoxR AAA lid" evidence="2">
    <location>
        <begin position="239"/>
        <end position="311"/>
    </location>
</feature>
<dbReference type="Pfam" id="PF07726">
    <property type="entry name" value="AAA_3"/>
    <property type="match status" value="1"/>
</dbReference>
<dbReference type="PANTHER" id="PTHR42759">
    <property type="entry name" value="MOXR FAMILY PROTEIN"/>
    <property type="match status" value="1"/>
</dbReference>
<keyword evidence="4" id="KW-1185">Reference proteome</keyword>
<dbReference type="CDD" id="cd00009">
    <property type="entry name" value="AAA"/>
    <property type="match status" value="1"/>
</dbReference>
<gene>
    <name evidence="3" type="ORF">RASY3_17230</name>
</gene>
<evidence type="ECO:0000259" key="2">
    <source>
        <dbReference type="Pfam" id="PF17863"/>
    </source>
</evidence>
<dbReference type="PANTHER" id="PTHR42759:SF5">
    <property type="entry name" value="METHANOL DEHYDROGENASE REGULATOR"/>
    <property type="match status" value="1"/>
</dbReference>
<accession>A0A011WM17</accession>
<evidence type="ECO:0000313" key="4">
    <source>
        <dbReference type="Proteomes" id="UP000021369"/>
    </source>
</evidence>
<feature type="domain" description="ATPase AAA-3" evidence="1">
    <location>
        <begin position="46"/>
        <end position="175"/>
    </location>
</feature>
<dbReference type="AlphaFoldDB" id="A0A011WM17"/>
<name>A0A011WM17_RUMAL</name>
<dbReference type="Pfam" id="PF17863">
    <property type="entry name" value="AAA_lid_2"/>
    <property type="match status" value="1"/>
</dbReference>
<dbReference type="GO" id="GO:0005524">
    <property type="term" value="F:ATP binding"/>
    <property type="evidence" value="ECO:0007669"/>
    <property type="project" value="InterPro"/>
</dbReference>